<reference evidence="2" key="1">
    <citation type="submission" date="2016-07" db="EMBL/GenBank/DDBJ databases">
        <title>Nontailed viruses are major unrecognized killers of bacteria in the ocean.</title>
        <authorList>
            <person name="Kauffman K."/>
            <person name="Hussain F."/>
            <person name="Yang J."/>
            <person name="Arevalo P."/>
            <person name="Brown J."/>
            <person name="Cutler M."/>
            <person name="Kelly L."/>
            <person name="Polz M.F."/>
        </authorList>
    </citation>
    <scope>NUCLEOTIDE SEQUENCE [LARGE SCALE GENOMIC DNA]</scope>
    <source>
        <strain evidence="2">10N.286.54.F3</strain>
    </source>
</reference>
<organism evidence="1 2">
    <name type="scientific">Vibrio splendidus</name>
    <dbReference type="NCBI Taxonomy" id="29497"/>
    <lineage>
        <taxon>Bacteria</taxon>
        <taxon>Pseudomonadati</taxon>
        <taxon>Pseudomonadota</taxon>
        <taxon>Gammaproteobacteria</taxon>
        <taxon>Vibrionales</taxon>
        <taxon>Vibrionaceae</taxon>
        <taxon>Vibrio</taxon>
    </lineage>
</organism>
<gene>
    <name evidence="1" type="ORF">BCV19_20320</name>
</gene>
<evidence type="ECO:0000313" key="1">
    <source>
        <dbReference type="EMBL" id="PMF35683.1"/>
    </source>
</evidence>
<proteinExistence type="predicted"/>
<accession>A0A2N7CL67</accession>
<dbReference type="AlphaFoldDB" id="A0A2N7CL67"/>
<name>A0A2N7CL67_VIBSP</name>
<protein>
    <submittedName>
        <fullName evidence="1">Uncharacterized protein</fullName>
    </submittedName>
</protein>
<evidence type="ECO:0000313" key="2">
    <source>
        <dbReference type="Proteomes" id="UP000235405"/>
    </source>
</evidence>
<comment type="caution">
    <text evidence="1">The sequence shown here is derived from an EMBL/GenBank/DDBJ whole genome shotgun (WGS) entry which is preliminary data.</text>
</comment>
<dbReference type="EMBL" id="MCSW01000006">
    <property type="protein sequence ID" value="PMF35683.1"/>
    <property type="molecule type" value="Genomic_DNA"/>
</dbReference>
<sequence length="152" mass="18021">MKVSNNLDESEYIKWLQLRPQNMTKLVEVAKQLLIRELGQNLSSSEDDEDYYMNIVRFSYLVSGFYRDLYDYEIESRKIAAPTDFKVLHEIQSGWVLSIRDGFHQMMEIVFSIVTRDDRDSSPVEGTIVFQEPPRIDEFDFELERLKLLKNI</sequence>
<dbReference type="Proteomes" id="UP000235405">
    <property type="component" value="Unassembled WGS sequence"/>
</dbReference>